<dbReference type="RefSeq" id="WP_330957603.1">
    <property type="nucleotide sequence ID" value="NZ_JAZGJQ010000002.1"/>
</dbReference>
<organism evidence="4 5">
    <name type="scientific">Olsenella absiana</name>
    <dbReference type="NCBI Taxonomy" id="3115222"/>
    <lineage>
        <taxon>Bacteria</taxon>
        <taxon>Bacillati</taxon>
        <taxon>Actinomycetota</taxon>
        <taxon>Coriobacteriia</taxon>
        <taxon>Coriobacteriales</taxon>
        <taxon>Atopobiaceae</taxon>
        <taxon>Olsenella</taxon>
    </lineage>
</organism>
<comment type="caution">
    <text evidence="4">The sequence shown here is derived from an EMBL/GenBank/DDBJ whole genome shotgun (WGS) entry which is preliminary data.</text>
</comment>
<evidence type="ECO:0000256" key="1">
    <source>
        <dbReference type="ARBA" id="ARBA00022729"/>
    </source>
</evidence>
<dbReference type="PROSITE" id="PS51257">
    <property type="entry name" value="PROKAR_LIPOPROTEIN"/>
    <property type="match status" value="1"/>
</dbReference>
<dbReference type="Gene3D" id="3.40.190.10">
    <property type="entry name" value="Periplasmic binding protein-like II"/>
    <property type="match status" value="2"/>
</dbReference>
<dbReference type="InterPro" id="IPR006311">
    <property type="entry name" value="TAT_signal"/>
</dbReference>
<dbReference type="PANTHER" id="PTHR35936:SF19">
    <property type="entry name" value="AMINO-ACID-BINDING PROTEIN YXEM-RELATED"/>
    <property type="match status" value="1"/>
</dbReference>
<evidence type="ECO:0000256" key="2">
    <source>
        <dbReference type="SAM" id="SignalP"/>
    </source>
</evidence>
<name>A0ABU7R8C6_9ACTN</name>
<keyword evidence="5" id="KW-1185">Reference proteome</keyword>
<feature type="chain" id="PRO_5046552208" evidence="2">
    <location>
        <begin position="31"/>
        <end position="290"/>
    </location>
</feature>
<dbReference type="PROSITE" id="PS51318">
    <property type="entry name" value="TAT"/>
    <property type="match status" value="1"/>
</dbReference>
<proteinExistence type="predicted"/>
<dbReference type="Proteomes" id="UP001332931">
    <property type="component" value="Unassembled WGS sequence"/>
</dbReference>
<feature type="domain" description="Solute-binding protein family 3/N-terminal" evidence="3">
    <location>
        <begin position="58"/>
        <end position="282"/>
    </location>
</feature>
<accession>A0ABU7R8C6</accession>
<evidence type="ECO:0000259" key="3">
    <source>
        <dbReference type="SMART" id="SM00062"/>
    </source>
</evidence>
<feature type="signal peptide" evidence="2">
    <location>
        <begin position="1"/>
        <end position="30"/>
    </location>
</feature>
<dbReference type="SUPFAM" id="SSF53850">
    <property type="entry name" value="Periplasmic binding protein-like II"/>
    <property type="match status" value="1"/>
</dbReference>
<dbReference type="Pfam" id="PF00497">
    <property type="entry name" value="SBP_bac_3"/>
    <property type="match status" value="1"/>
</dbReference>
<dbReference type="PANTHER" id="PTHR35936">
    <property type="entry name" value="MEMBRANE-BOUND LYTIC MUREIN TRANSGLYCOSYLASE F"/>
    <property type="match status" value="1"/>
</dbReference>
<dbReference type="InterPro" id="IPR001638">
    <property type="entry name" value="Solute-binding_3/MltF_N"/>
</dbReference>
<gene>
    <name evidence="4" type="ORF">VXJ25_02320</name>
</gene>
<keyword evidence="1 2" id="KW-0732">Signal</keyword>
<protein>
    <submittedName>
        <fullName evidence="4">Substrate-binding domain-containing protein</fullName>
    </submittedName>
</protein>
<reference evidence="4 5" key="1">
    <citation type="submission" date="2024-01" db="EMBL/GenBank/DDBJ databases">
        <title>Description of Olsenella sp. nov., isolated from pig feces.</title>
        <authorList>
            <person name="Chang Y.-H."/>
        </authorList>
    </citation>
    <scope>NUCLEOTIDE SEQUENCE [LARGE SCALE GENOMIC DNA]</scope>
    <source>
        <strain evidence="4 5">YH-ols2223</strain>
    </source>
</reference>
<evidence type="ECO:0000313" key="5">
    <source>
        <dbReference type="Proteomes" id="UP001332931"/>
    </source>
</evidence>
<sequence length="290" mass="31081">MADSRSMSRRNFLRGALAMGALAGSSVLVAGCAGSGSNGSSSDSAAASSTDASGKITKVTIVTGGTGEPYSLIGTDGTWTGIDADVWNKIKENTGVDFEVKQAEFSSMFGELDAGRANVAANCLAVKKERTEKYLASHPYYGDAQCVVVGKDNTDIYQFSDLAGKNCGVANGQASQTIAQDMSSQYGFTITTFDDSNAGLSNLALGRIDAMFTTDTAVYKWEDANNDKVRFLDERTMANNVAYFFPKTDEGQKYCDFVNEQIDKMLADGSMSEIVTKWLHNDMTKSIINE</sequence>
<evidence type="ECO:0000313" key="4">
    <source>
        <dbReference type="EMBL" id="MEE6146836.1"/>
    </source>
</evidence>
<dbReference type="SMART" id="SM00062">
    <property type="entry name" value="PBPb"/>
    <property type="match status" value="1"/>
</dbReference>
<dbReference type="EMBL" id="JAZGJQ010000002">
    <property type="protein sequence ID" value="MEE6146836.1"/>
    <property type="molecule type" value="Genomic_DNA"/>
</dbReference>